<dbReference type="EMBL" id="FQ032824">
    <property type="protein sequence ID" value="CBL87455.1"/>
    <property type="molecule type" value="Genomic_DNA"/>
</dbReference>
<feature type="transmembrane region" description="Helical" evidence="1">
    <location>
        <begin position="99"/>
        <end position="119"/>
    </location>
</feature>
<name>F4MMH0_9BACT</name>
<dbReference type="InterPro" id="IPR025367">
    <property type="entry name" value="DUF4271"/>
</dbReference>
<sequence>MIVVDNSLFSLLIAAVLMLLSFGYSSPKARSIHVLQLLLSAQVLQRQFNAEKGGSWQQHAAFGLACLLLLGMFANALMIEMNVLGSNHLSPFSSLKLSLLIFTSVAVQFVLVALAMNVVKIADASNLFLFSLLQYARFSAYLLLPLVSLMFFGKGILPVISLYLASFIILVLSSLSFLRTVQLALRMKIKVLSLHYLLYLYFLKGAMIGVVYGGFLWLFP</sequence>
<reference evidence="2" key="1">
    <citation type="submission" date="2010-05" db="EMBL/GenBank/DDBJ databases">
        <authorList>
            <person name="Genoscope - CEA"/>
        </authorList>
    </citation>
    <scope>NUCLEOTIDE SEQUENCE</scope>
</reference>
<evidence type="ECO:0000313" key="2">
    <source>
        <dbReference type="EMBL" id="CBL87333.1"/>
    </source>
</evidence>
<dbReference type="AlphaFoldDB" id="F4MMH0"/>
<feature type="transmembrane region" description="Helical" evidence="1">
    <location>
        <begin position="60"/>
        <end position="79"/>
    </location>
</feature>
<organism evidence="2">
    <name type="scientific">uncultured Sphingobacteriia bacterium</name>
    <dbReference type="NCBI Taxonomy" id="246143"/>
    <lineage>
        <taxon>Bacteria</taxon>
        <taxon>Pseudomonadati</taxon>
        <taxon>Bacteroidota</taxon>
        <taxon>Sphingobacteriia</taxon>
        <taxon>environmental samples</taxon>
    </lineage>
</organism>
<evidence type="ECO:0000313" key="3">
    <source>
        <dbReference type="EMBL" id="CBL87455.1"/>
    </source>
</evidence>
<feature type="transmembrane region" description="Helical" evidence="1">
    <location>
        <begin position="126"/>
        <end position="144"/>
    </location>
</feature>
<feature type="transmembrane region" description="Helical" evidence="1">
    <location>
        <begin position="198"/>
        <end position="219"/>
    </location>
</feature>
<proteinExistence type="predicted"/>
<keyword evidence="1" id="KW-1133">Transmembrane helix</keyword>
<accession>F4MMH0</accession>
<dbReference type="EMBL" id="FQ032818">
    <property type="protein sequence ID" value="CBL87333.1"/>
    <property type="molecule type" value="Genomic_DNA"/>
</dbReference>
<keyword evidence="1" id="KW-0812">Transmembrane</keyword>
<dbReference type="Pfam" id="PF14093">
    <property type="entry name" value="DUF4271"/>
    <property type="match status" value="1"/>
</dbReference>
<keyword evidence="1" id="KW-0472">Membrane</keyword>
<evidence type="ECO:0000256" key="1">
    <source>
        <dbReference type="SAM" id="Phobius"/>
    </source>
</evidence>
<protein>
    <submittedName>
        <fullName evidence="2">Membrane protein</fullName>
    </submittedName>
</protein>
<gene>
    <name evidence="2" type="ORF">S18_1049_0014</name>
    <name evidence="3" type="ORF">S18_858_0008</name>
</gene>
<reference evidence="2" key="2">
    <citation type="journal article" date="2012" name="Environ. Microbiol.">
        <title>Genomic content of uncultured Bacteroidetes from contrasting oceanic provinces in the North Atlantic Ocean.</title>
        <authorList>
            <person name="Gomez-Pereira P.R."/>
            <person name="Schuler M."/>
            <person name="Fuchs B.M."/>
            <person name="Bennke C."/>
            <person name="Teeling H."/>
            <person name="Waldmann J."/>
            <person name="Richter M."/>
            <person name="Barbe V."/>
            <person name="Bataille E."/>
            <person name="Glockner F.O."/>
            <person name="Amann R."/>
        </authorList>
    </citation>
    <scope>NUCLEOTIDE SEQUENCE</scope>
</reference>
<feature type="transmembrane region" description="Helical" evidence="1">
    <location>
        <begin position="6"/>
        <end position="24"/>
    </location>
</feature>
<feature type="transmembrane region" description="Helical" evidence="1">
    <location>
        <begin position="156"/>
        <end position="178"/>
    </location>
</feature>